<reference evidence="10" key="1">
    <citation type="submission" date="2021-04" db="EMBL/GenBank/DDBJ databases">
        <title>Pseudonocardia sp. nov., isolated from sandy soil of mangrove forest.</title>
        <authorList>
            <person name="Zan Z."/>
            <person name="Huang R."/>
            <person name="Liu W."/>
        </authorList>
    </citation>
    <scope>NUCLEOTIDE SEQUENCE</scope>
    <source>
        <strain evidence="10">S2-4</strain>
    </source>
</reference>
<comment type="subcellular location">
    <subcellularLocation>
        <location evidence="7">Cytoplasm</location>
    </subcellularLocation>
</comment>
<sequence length="286" mass="29587">MVADGGSLSADTPSRAARGEAVTLPQAGSEGVAARVPRSIPEASVARLAVYLRMLGELAEQGADTVSSEELAAATGVNSAKLRKDLSYIGSYGIRGVGYSVSALVHQLERALGLNHRQAVALIGVGNLGHALAGYGGFGGRGFPVTALFDVDPDLVGIHINGILVEHVRAIGDTCRERGITIGMIATPGPAAQGICDMLVEAGVRCILNFAPVVLQVPDEVEVRKVDLAVELQILAFHVARKRLVAESPETEASLAVPATDVDVVPPPDAQTNGHPVNSTLNGGMR</sequence>
<dbReference type="SUPFAM" id="SSF46785">
    <property type="entry name" value="Winged helix' DNA-binding domain"/>
    <property type="match status" value="1"/>
</dbReference>
<dbReference type="NCBIfam" id="NF003989">
    <property type="entry name" value="PRK05472.1-3"/>
    <property type="match status" value="1"/>
</dbReference>
<dbReference type="Gene3D" id="3.40.50.720">
    <property type="entry name" value="NAD(P)-binding Rossmann-like Domain"/>
    <property type="match status" value="1"/>
</dbReference>
<dbReference type="Pfam" id="PF02629">
    <property type="entry name" value="CoA_binding"/>
    <property type="match status" value="1"/>
</dbReference>
<evidence type="ECO:0000256" key="1">
    <source>
        <dbReference type="ARBA" id="ARBA00022490"/>
    </source>
</evidence>
<keyword evidence="11" id="KW-1185">Reference proteome</keyword>
<keyword evidence="1 7" id="KW-0963">Cytoplasm</keyword>
<accession>A0ABT1A1A6</accession>
<evidence type="ECO:0000256" key="7">
    <source>
        <dbReference type="HAMAP-Rule" id="MF_01131"/>
    </source>
</evidence>
<dbReference type="NCBIfam" id="NF003994">
    <property type="entry name" value="PRK05472.2-3"/>
    <property type="match status" value="1"/>
</dbReference>
<evidence type="ECO:0000256" key="3">
    <source>
        <dbReference type="ARBA" id="ARBA00023015"/>
    </source>
</evidence>
<dbReference type="NCBIfam" id="NF003992">
    <property type="entry name" value="PRK05472.2-1"/>
    <property type="match status" value="1"/>
</dbReference>
<evidence type="ECO:0000256" key="6">
    <source>
        <dbReference type="ARBA" id="ARBA00023163"/>
    </source>
</evidence>
<protein>
    <recommendedName>
        <fullName evidence="7">Redox-sensing transcriptional repressor Rex</fullName>
    </recommendedName>
</protein>
<dbReference type="EMBL" id="JAGSOV010000037">
    <property type="protein sequence ID" value="MCO1656767.1"/>
    <property type="molecule type" value="Genomic_DNA"/>
</dbReference>
<evidence type="ECO:0000256" key="5">
    <source>
        <dbReference type="ARBA" id="ARBA00023125"/>
    </source>
</evidence>
<dbReference type="NCBIfam" id="NF003993">
    <property type="entry name" value="PRK05472.2-2"/>
    <property type="match status" value="1"/>
</dbReference>
<keyword evidence="2 7" id="KW-0678">Repressor</keyword>
<dbReference type="Pfam" id="PF06971">
    <property type="entry name" value="Put_DNA-bind_N"/>
    <property type="match status" value="1"/>
</dbReference>
<organism evidence="10 11">
    <name type="scientific">Pseudonocardia humida</name>
    <dbReference type="NCBI Taxonomy" id="2800819"/>
    <lineage>
        <taxon>Bacteria</taxon>
        <taxon>Bacillati</taxon>
        <taxon>Actinomycetota</taxon>
        <taxon>Actinomycetes</taxon>
        <taxon>Pseudonocardiales</taxon>
        <taxon>Pseudonocardiaceae</taxon>
        <taxon>Pseudonocardia</taxon>
    </lineage>
</organism>
<dbReference type="InterPro" id="IPR022876">
    <property type="entry name" value="Tscrpt_rep_Rex"/>
</dbReference>
<feature type="region of interest" description="Disordered" evidence="8">
    <location>
        <begin position="261"/>
        <end position="286"/>
    </location>
</feature>
<feature type="DNA-binding region" description="H-T-H motif" evidence="7">
    <location>
        <begin position="50"/>
        <end position="89"/>
    </location>
</feature>
<comment type="caution">
    <text evidence="10">The sequence shown here is derived from an EMBL/GenBank/DDBJ whole genome shotgun (WGS) entry which is preliminary data.</text>
</comment>
<dbReference type="RefSeq" id="WP_372497005.1">
    <property type="nucleotide sequence ID" value="NZ_JAGSOV010000037.1"/>
</dbReference>
<dbReference type="SUPFAM" id="SSF51735">
    <property type="entry name" value="NAD(P)-binding Rossmann-fold domains"/>
    <property type="match status" value="1"/>
</dbReference>
<dbReference type="PANTHER" id="PTHR35786:SF1">
    <property type="entry name" value="REDOX-SENSING TRANSCRIPTIONAL REPRESSOR REX 1"/>
    <property type="match status" value="1"/>
</dbReference>
<comment type="similarity">
    <text evidence="7">Belongs to the transcriptional regulatory Rex family.</text>
</comment>
<dbReference type="Proteomes" id="UP001165283">
    <property type="component" value="Unassembled WGS sequence"/>
</dbReference>
<dbReference type="NCBIfam" id="NF003995">
    <property type="entry name" value="PRK05472.2-4"/>
    <property type="match status" value="1"/>
</dbReference>
<dbReference type="InterPro" id="IPR036390">
    <property type="entry name" value="WH_DNA-bd_sf"/>
</dbReference>
<dbReference type="InterPro" id="IPR003781">
    <property type="entry name" value="CoA-bd"/>
</dbReference>
<dbReference type="InterPro" id="IPR058236">
    <property type="entry name" value="Rex_actinobacterial-type"/>
</dbReference>
<evidence type="ECO:0000259" key="9">
    <source>
        <dbReference type="SMART" id="SM00881"/>
    </source>
</evidence>
<dbReference type="HAMAP" id="MF_01131">
    <property type="entry name" value="Rex"/>
    <property type="match status" value="1"/>
</dbReference>
<feature type="binding site" evidence="7">
    <location>
        <begin position="124"/>
        <end position="129"/>
    </location>
    <ligand>
        <name>NAD(+)</name>
        <dbReference type="ChEBI" id="CHEBI:57540"/>
    </ligand>
</feature>
<dbReference type="NCBIfam" id="NF003996">
    <property type="entry name" value="PRK05472.2-5"/>
    <property type="match status" value="1"/>
</dbReference>
<dbReference type="PANTHER" id="PTHR35786">
    <property type="entry name" value="REDOX-SENSING TRANSCRIPTIONAL REPRESSOR REX"/>
    <property type="match status" value="1"/>
</dbReference>
<comment type="subunit">
    <text evidence="7">Homodimer.</text>
</comment>
<evidence type="ECO:0000256" key="4">
    <source>
        <dbReference type="ARBA" id="ARBA00023027"/>
    </source>
</evidence>
<gene>
    <name evidence="7" type="primary">rex</name>
    <name evidence="10" type="ORF">KDL28_17040</name>
</gene>
<evidence type="ECO:0000256" key="8">
    <source>
        <dbReference type="SAM" id="MobiDB-lite"/>
    </source>
</evidence>
<keyword evidence="3 7" id="KW-0805">Transcription regulation</keyword>
<dbReference type="SMART" id="SM00881">
    <property type="entry name" value="CoA_binding"/>
    <property type="match status" value="1"/>
</dbReference>
<evidence type="ECO:0000313" key="10">
    <source>
        <dbReference type="EMBL" id="MCO1656767.1"/>
    </source>
</evidence>
<dbReference type="Gene3D" id="1.10.10.10">
    <property type="entry name" value="Winged helix-like DNA-binding domain superfamily/Winged helix DNA-binding domain"/>
    <property type="match status" value="1"/>
</dbReference>
<proteinExistence type="inferred from homology"/>
<keyword evidence="4 7" id="KW-0520">NAD</keyword>
<keyword evidence="6 7" id="KW-0804">Transcription</keyword>
<dbReference type="InterPro" id="IPR036291">
    <property type="entry name" value="NAD(P)-bd_dom_sf"/>
</dbReference>
<keyword evidence="5 7" id="KW-0238">DNA-binding</keyword>
<feature type="compositionally biased region" description="Polar residues" evidence="8">
    <location>
        <begin position="271"/>
        <end position="286"/>
    </location>
</feature>
<name>A0ABT1A1A6_9PSEU</name>
<feature type="domain" description="CoA-binding" evidence="9">
    <location>
        <begin position="113"/>
        <end position="214"/>
    </location>
</feature>
<evidence type="ECO:0000256" key="2">
    <source>
        <dbReference type="ARBA" id="ARBA00022491"/>
    </source>
</evidence>
<comment type="function">
    <text evidence="7">Modulates transcription in response to changes in cellular NADH/NAD(+) redox state.</text>
</comment>
<dbReference type="InterPro" id="IPR009718">
    <property type="entry name" value="Rex_DNA-bd_C_dom"/>
</dbReference>
<feature type="region of interest" description="Disordered" evidence="8">
    <location>
        <begin position="1"/>
        <end position="23"/>
    </location>
</feature>
<evidence type="ECO:0000313" key="11">
    <source>
        <dbReference type="Proteomes" id="UP001165283"/>
    </source>
</evidence>
<dbReference type="InterPro" id="IPR036388">
    <property type="entry name" value="WH-like_DNA-bd_sf"/>
</dbReference>